<comment type="catalytic activity">
    <reaction evidence="12">
        <text>a 1,2-diacyl-sn-glycero-3-phospho-L-serine + H(+) = a 1,2-diacyl-sn-glycero-3-phosphoethanolamine + CO2</text>
        <dbReference type="Rhea" id="RHEA:20828"/>
        <dbReference type="ChEBI" id="CHEBI:15378"/>
        <dbReference type="ChEBI" id="CHEBI:16526"/>
        <dbReference type="ChEBI" id="CHEBI:57262"/>
        <dbReference type="ChEBI" id="CHEBI:64612"/>
        <dbReference type="EC" id="4.1.1.65"/>
    </reaction>
</comment>
<proteinExistence type="inferred from homology"/>
<evidence type="ECO:0000256" key="8">
    <source>
        <dbReference type="ARBA" id="ARBA00023209"/>
    </source>
</evidence>
<dbReference type="InterPro" id="IPR033178">
    <property type="entry name" value="PSD_type1_pro"/>
</dbReference>
<evidence type="ECO:0000256" key="6">
    <source>
        <dbReference type="ARBA" id="ARBA00023136"/>
    </source>
</evidence>
<evidence type="ECO:0000256" key="12">
    <source>
        <dbReference type="HAMAP-Rule" id="MF_00662"/>
    </source>
</evidence>
<evidence type="ECO:0000256" key="1">
    <source>
        <dbReference type="ARBA" id="ARBA00005189"/>
    </source>
</evidence>
<accession>A0A235FBH1</accession>
<dbReference type="PANTHER" id="PTHR10067">
    <property type="entry name" value="PHOSPHATIDYLSERINE DECARBOXYLASE"/>
    <property type="match status" value="1"/>
</dbReference>
<keyword evidence="6 12" id="KW-0472">Membrane</keyword>
<dbReference type="EMBL" id="NOII01000001">
    <property type="protein sequence ID" value="OYD58730.1"/>
    <property type="molecule type" value="Genomic_DNA"/>
</dbReference>
<dbReference type="InterPro" id="IPR003817">
    <property type="entry name" value="PS_Dcarbxylase"/>
</dbReference>
<keyword evidence="11 12" id="KW-0670">Pyruvate</keyword>
<evidence type="ECO:0000256" key="5">
    <source>
        <dbReference type="ARBA" id="ARBA00023098"/>
    </source>
</evidence>
<keyword evidence="4 12" id="KW-0210">Decarboxylase</keyword>
<dbReference type="HAMAP" id="MF_00662">
    <property type="entry name" value="PS_decarb_PSD_B_type1"/>
    <property type="match status" value="1"/>
</dbReference>
<dbReference type="InterPro" id="IPR033177">
    <property type="entry name" value="PSD-B"/>
</dbReference>
<dbReference type="GO" id="GO:0006646">
    <property type="term" value="P:phosphatidylethanolamine biosynthetic process"/>
    <property type="evidence" value="ECO:0007669"/>
    <property type="project" value="UniProtKB-UniRule"/>
</dbReference>
<dbReference type="GO" id="GO:0004609">
    <property type="term" value="F:phosphatidylserine decarboxylase activity"/>
    <property type="evidence" value="ECO:0007669"/>
    <property type="project" value="UniProtKB-UniRule"/>
</dbReference>
<dbReference type="EC" id="4.1.1.65" evidence="12"/>
<evidence type="ECO:0000256" key="2">
    <source>
        <dbReference type="ARBA" id="ARBA00022475"/>
    </source>
</evidence>
<keyword evidence="10 12" id="KW-1208">Phospholipid metabolism</keyword>
<feature type="active site" description="Schiff-base intermediate with substrate; via pyruvic acid; for decarboxylase activity" evidence="12">
    <location>
        <position position="241"/>
    </location>
</feature>
<sequence>MKQKAAKLLISLLPQKGISALAGHAGRSSLSRWYIKHYAKQFNINLDEIEKPVHEYKNLTEFFTRNLKEGSRPVDMAADAAVSPVDGVVSQLGKIQRGSLIQAKGINYTVTDLLGDAKAAERYHNGRFATIYLSPKDYHRIHMPLEGTVTESVYIPGRLFPVNDIGVGHVSGLFTKNERVITHAQTAAGNMALVKVGAFIVGSVKVSYSDLKRKWKQHVKQSFEPVHYKKGDEIGLFEFGSTVILLFEEGSFEFDSHIKEGSAVVMGQRIGTIKEKAQS</sequence>
<name>A0A235FBH1_9BACL</name>
<evidence type="ECO:0000256" key="7">
    <source>
        <dbReference type="ARBA" id="ARBA00023145"/>
    </source>
</evidence>
<comment type="pathway">
    <text evidence="12">Phospholipid metabolism; phosphatidylethanolamine biosynthesis; phosphatidylethanolamine from CDP-diacylglycerol: step 2/2.</text>
</comment>
<keyword evidence="3 12" id="KW-0444">Lipid biosynthesis</keyword>
<feature type="chain" id="PRO_5023371129" description="Phosphatidylserine decarboxylase alpha chain" evidence="12">
    <location>
        <begin position="241"/>
        <end position="279"/>
    </location>
</feature>
<evidence type="ECO:0000256" key="10">
    <source>
        <dbReference type="ARBA" id="ARBA00023264"/>
    </source>
</evidence>
<reference evidence="13 14" key="1">
    <citation type="submission" date="2017-07" db="EMBL/GenBank/DDBJ databases">
        <title>Fictibacillus sp. nov. GDSW-R2A3 Genome sequencing and assembly.</title>
        <authorList>
            <person name="Mayilraj S."/>
        </authorList>
    </citation>
    <scope>NUCLEOTIDE SEQUENCE [LARGE SCALE GENOMIC DNA]</scope>
    <source>
        <strain evidence="13 14">GDSW-R2A3</strain>
    </source>
</reference>
<comment type="function">
    <text evidence="12">Catalyzes the formation of phosphatidylethanolamine (PtdEtn) from phosphatidylserine (PtdSer).</text>
</comment>
<evidence type="ECO:0000256" key="11">
    <source>
        <dbReference type="ARBA" id="ARBA00023317"/>
    </source>
</evidence>
<dbReference type="PANTHER" id="PTHR10067:SF6">
    <property type="entry name" value="PHOSPHATIDYLSERINE DECARBOXYLASE PROENZYME, MITOCHONDRIAL"/>
    <property type="match status" value="1"/>
</dbReference>
<evidence type="ECO:0000256" key="3">
    <source>
        <dbReference type="ARBA" id="ARBA00022516"/>
    </source>
</evidence>
<dbReference type="UniPathway" id="UPA00558">
    <property type="reaction ID" value="UER00616"/>
</dbReference>
<feature type="active site" description="Charge relay system; for autoendoproteolytic cleavage activity" evidence="12">
    <location>
        <position position="86"/>
    </location>
</feature>
<comment type="pathway">
    <text evidence="1">Lipid metabolism.</text>
</comment>
<comment type="similarity">
    <text evidence="12">Belongs to the phosphatidylserine decarboxylase family. PSD-B subfamily. Prokaryotic type I sub-subfamily.</text>
</comment>
<gene>
    <name evidence="12 13" type="primary">psd</name>
    <name evidence="13" type="ORF">CGZ90_02175</name>
</gene>
<keyword evidence="8 12" id="KW-0594">Phospholipid biosynthesis</keyword>
<dbReference type="NCBIfam" id="TIGR00163">
    <property type="entry name" value="PS_decarb"/>
    <property type="match status" value="1"/>
</dbReference>
<feature type="active site" description="Charge relay system; for autoendoproteolytic cleavage activity" evidence="12">
    <location>
        <position position="241"/>
    </location>
</feature>
<feature type="active site" description="Charge relay system; for autoendoproteolytic cleavage activity" evidence="12">
    <location>
        <position position="142"/>
    </location>
</feature>
<dbReference type="Pfam" id="PF02666">
    <property type="entry name" value="PS_Dcarbxylase"/>
    <property type="match status" value="1"/>
</dbReference>
<keyword evidence="14" id="KW-1185">Reference proteome</keyword>
<evidence type="ECO:0000256" key="9">
    <source>
        <dbReference type="ARBA" id="ARBA00023239"/>
    </source>
</evidence>
<protein>
    <recommendedName>
        <fullName evidence="12">Phosphatidylserine decarboxylase proenzyme</fullName>
        <ecNumber evidence="12">4.1.1.65</ecNumber>
    </recommendedName>
    <component>
        <recommendedName>
            <fullName evidence="12">Phosphatidylserine decarboxylase alpha chain</fullName>
        </recommendedName>
    </component>
    <component>
        <recommendedName>
            <fullName evidence="12">Phosphatidylserine decarboxylase beta chain</fullName>
        </recommendedName>
    </component>
</protein>
<dbReference type="Proteomes" id="UP000215059">
    <property type="component" value="Unassembled WGS sequence"/>
</dbReference>
<keyword evidence="7 12" id="KW-0865">Zymogen</keyword>
<comment type="subunit">
    <text evidence="12">Heterodimer of a large membrane-associated beta subunit and a small pyruvoyl-containing alpha subunit.</text>
</comment>
<comment type="subcellular location">
    <subcellularLocation>
        <location evidence="12">Cell membrane</location>
        <topology evidence="12">Peripheral membrane protein</topology>
    </subcellularLocation>
</comment>
<keyword evidence="5 12" id="KW-0443">Lipid metabolism</keyword>
<dbReference type="RefSeq" id="WP_094250691.1">
    <property type="nucleotide sequence ID" value="NZ_JBHLXL010000001.1"/>
</dbReference>
<comment type="caution">
    <text evidence="13">The sequence shown here is derived from an EMBL/GenBank/DDBJ whole genome shotgun (WGS) entry which is preliminary data.</text>
</comment>
<comment type="PTM">
    <text evidence="12">Is synthesized initially as an inactive proenzyme. Formation of the active enzyme involves a self-maturation process in which the active site pyruvoyl group is generated from an internal serine residue via an autocatalytic post-translational modification. Two non-identical subunits are generated from the proenzyme in this reaction, and the pyruvate is formed at the N-terminus of the alpha chain, which is derived from the carboxyl end of the proenzyme. The autoendoproteolytic cleavage occurs by a canonical serine protease mechanism, in which the side chain hydroxyl group of the serine supplies its oxygen atom to form the C-terminus of the beta chain, while the remainder of the serine residue undergoes an oxidative deamination to produce ammonia and the pyruvoyl prosthetic group on the alpha chain. During this reaction, the Ser that is part of the protease active site of the proenzyme becomes the pyruvoyl prosthetic group, which constitutes an essential element of the active site of the mature decarboxylase.</text>
</comment>
<dbReference type="OrthoDB" id="9802030at2"/>
<keyword evidence="9 12" id="KW-0456">Lyase</keyword>
<organism evidence="13 14">
    <name type="scientific">Fictibacillus aquaticus</name>
    <dbReference type="NCBI Taxonomy" id="2021314"/>
    <lineage>
        <taxon>Bacteria</taxon>
        <taxon>Bacillati</taxon>
        <taxon>Bacillota</taxon>
        <taxon>Bacilli</taxon>
        <taxon>Bacillales</taxon>
        <taxon>Fictibacillaceae</taxon>
        <taxon>Fictibacillus</taxon>
    </lineage>
</organism>
<keyword evidence="2 12" id="KW-1003">Cell membrane</keyword>
<comment type="cofactor">
    <cofactor evidence="12">
        <name>pyruvate</name>
        <dbReference type="ChEBI" id="CHEBI:15361"/>
    </cofactor>
    <text evidence="12">Binds 1 pyruvoyl group covalently per subunit.</text>
</comment>
<evidence type="ECO:0000256" key="4">
    <source>
        <dbReference type="ARBA" id="ARBA00022793"/>
    </source>
</evidence>
<dbReference type="AlphaFoldDB" id="A0A235FBH1"/>
<evidence type="ECO:0000313" key="14">
    <source>
        <dbReference type="Proteomes" id="UP000215059"/>
    </source>
</evidence>
<dbReference type="GO" id="GO:0005886">
    <property type="term" value="C:plasma membrane"/>
    <property type="evidence" value="ECO:0007669"/>
    <property type="project" value="UniProtKB-SubCell"/>
</dbReference>
<feature type="chain" id="PRO_5023371131" description="Phosphatidylserine decarboxylase beta chain" evidence="12">
    <location>
        <begin position="1"/>
        <end position="240"/>
    </location>
</feature>
<feature type="site" description="Cleavage (non-hydrolytic); by autocatalysis" evidence="12">
    <location>
        <begin position="240"/>
        <end position="241"/>
    </location>
</feature>
<evidence type="ECO:0000313" key="13">
    <source>
        <dbReference type="EMBL" id="OYD58730.1"/>
    </source>
</evidence>
<feature type="modified residue" description="Pyruvic acid (Ser); by autocatalysis" evidence="12">
    <location>
        <position position="241"/>
    </location>
</feature>